<dbReference type="NCBIfam" id="TIGR01735">
    <property type="entry name" value="FGAM_synt"/>
    <property type="match status" value="1"/>
</dbReference>
<dbReference type="FunFam" id="3.90.650.10:FF:000006">
    <property type="entry name" value="Phosphoribosylformylglycinamidine synthase, putative"/>
    <property type="match status" value="1"/>
</dbReference>
<evidence type="ECO:0000313" key="18">
    <source>
        <dbReference type="EMBL" id="GAX18106.1"/>
    </source>
</evidence>
<dbReference type="Gene3D" id="1.10.8.750">
    <property type="entry name" value="Phosphoribosylformylglycinamidine synthase, linker domain"/>
    <property type="match status" value="1"/>
</dbReference>
<dbReference type="Pfam" id="PF13507">
    <property type="entry name" value="GATase_5"/>
    <property type="match status" value="1"/>
</dbReference>
<evidence type="ECO:0000256" key="9">
    <source>
        <dbReference type="ARBA" id="ARBA00022842"/>
    </source>
</evidence>
<dbReference type="SUPFAM" id="SSF109736">
    <property type="entry name" value="FGAM synthase PurL, linker domain"/>
    <property type="match status" value="1"/>
</dbReference>
<evidence type="ECO:0000256" key="13">
    <source>
        <dbReference type="ARBA" id="ARBA00052585"/>
    </source>
</evidence>
<evidence type="ECO:0000256" key="10">
    <source>
        <dbReference type="ARBA" id="ARBA00022962"/>
    </source>
</evidence>
<evidence type="ECO:0000259" key="17">
    <source>
        <dbReference type="Pfam" id="PF22689"/>
    </source>
</evidence>
<evidence type="ECO:0000256" key="12">
    <source>
        <dbReference type="ARBA" id="ARBA00032632"/>
    </source>
</evidence>
<feature type="domain" description="Phosphoribosylformylglycinamidine synthase N-terminal" evidence="16">
    <location>
        <begin position="51"/>
        <end position="165"/>
    </location>
</feature>
<dbReference type="SUPFAM" id="SSF55326">
    <property type="entry name" value="PurM N-terminal domain-like"/>
    <property type="match status" value="2"/>
</dbReference>
<dbReference type="InterPro" id="IPR010918">
    <property type="entry name" value="PurM-like_C_dom"/>
</dbReference>
<keyword evidence="5" id="KW-0479">Metal-binding</keyword>
<reference evidence="18 19" key="1">
    <citation type="journal article" date="2015" name="Plant Cell">
        <title>Oil accumulation by the oleaginous diatom Fistulifera solaris as revealed by the genome and transcriptome.</title>
        <authorList>
            <person name="Tanaka T."/>
            <person name="Maeda Y."/>
            <person name="Veluchamy A."/>
            <person name="Tanaka M."/>
            <person name="Abida H."/>
            <person name="Marechal E."/>
            <person name="Bowler C."/>
            <person name="Muto M."/>
            <person name="Sunaga Y."/>
            <person name="Tanaka M."/>
            <person name="Yoshino T."/>
            <person name="Taniguchi T."/>
            <person name="Fukuda Y."/>
            <person name="Nemoto M."/>
            <person name="Matsumoto M."/>
            <person name="Wong P.S."/>
            <person name="Aburatani S."/>
            <person name="Fujibuchi W."/>
        </authorList>
    </citation>
    <scope>NUCLEOTIDE SEQUENCE [LARGE SCALE GENOMIC DNA]</scope>
    <source>
        <strain evidence="18 19">JPCC DA0580</strain>
    </source>
</reference>
<dbReference type="InterPro" id="IPR036676">
    <property type="entry name" value="PurM-like_C_sf"/>
</dbReference>
<feature type="domain" description="PurM-like C-terminal" evidence="14">
    <location>
        <begin position="852"/>
        <end position="987"/>
    </location>
</feature>
<dbReference type="GO" id="GO:0005737">
    <property type="term" value="C:cytoplasm"/>
    <property type="evidence" value="ECO:0007669"/>
    <property type="project" value="TreeGrafter"/>
</dbReference>
<dbReference type="PANTHER" id="PTHR10099">
    <property type="entry name" value="PHOSPHORIBOSYLFORMYLGLYCINAMIDINE SYNTHASE"/>
    <property type="match status" value="1"/>
</dbReference>
<dbReference type="PANTHER" id="PTHR10099:SF1">
    <property type="entry name" value="PHOSPHORIBOSYLFORMYLGLYCINAMIDINE SYNTHASE"/>
    <property type="match status" value="1"/>
</dbReference>
<dbReference type="FunFam" id="3.30.1330.10:FF:000007">
    <property type="entry name" value="Phosphoribosylformylglycinamidine synthase, putative"/>
    <property type="match status" value="1"/>
</dbReference>
<name>A0A1Z5JW35_FISSO</name>
<keyword evidence="19" id="KW-1185">Reference proteome</keyword>
<keyword evidence="7" id="KW-0658">Purine biosynthesis</keyword>
<dbReference type="Gene3D" id="3.30.1330.10">
    <property type="entry name" value="PurM-like, N-terminal domain"/>
    <property type="match status" value="2"/>
</dbReference>
<dbReference type="PROSITE" id="PS51273">
    <property type="entry name" value="GATASE_TYPE_1"/>
    <property type="match status" value="1"/>
</dbReference>
<dbReference type="GO" id="GO:0005524">
    <property type="term" value="F:ATP binding"/>
    <property type="evidence" value="ECO:0007669"/>
    <property type="project" value="UniProtKB-KW"/>
</dbReference>
<dbReference type="Proteomes" id="UP000198406">
    <property type="component" value="Unassembled WGS sequence"/>
</dbReference>
<dbReference type="InterPro" id="IPR041609">
    <property type="entry name" value="PurL_linker"/>
</dbReference>
<dbReference type="GO" id="GO:0046872">
    <property type="term" value="F:metal ion binding"/>
    <property type="evidence" value="ECO:0007669"/>
    <property type="project" value="UniProtKB-KW"/>
</dbReference>
<dbReference type="SMART" id="SM01211">
    <property type="entry name" value="GATase_5"/>
    <property type="match status" value="1"/>
</dbReference>
<evidence type="ECO:0000256" key="6">
    <source>
        <dbReference type="ARBA" id="ARBA00022741"/>
    </source>
</evidence>
<comment type="similarity">
    <text evidence="2">In the N-terminal section; belongs to the FGAMS family.</text>
</comment>
<dbReference type="InterPro" id="IPR040707">
    <property type="entry name" value="FGAR-AT_N"/>
</dbReference>
<evidence type="ECO:0000256" key="3">
    <source>
        <dbReference type="ARBA" id="ARBA00012747"/>
    </source>
</evidence>
<dbReference type="Pfam" id="PF18076">
    <property type="entry name" value="FGAR-AT_N"/>
    <property type="match status" value="1"/>
</dbReference>
<dbReference type="InterPro" id="IPR055181">
    <property type="entry name" value="FGAR-AT_PurM_N-like"/>
</dbReference>
<dbReference type="Pfam" id="PF22689">
    <property type="entry name" value="FGAR-AT_PurM_N-like"/>
    <property type="match status" value="1"/>
</dbReference>
<keyword evidence="4 18" id="KW-0436">Ligase</keyword>
<dbReference type="CDD" id="cd02204">
    <property type="entry name" value="PurL_repeat2"/>
    <property type="match status" value="1"/>
</dbReference>
<evidence type="ECO:0000313" key="19">
    <source>
        <dbReference type="Proteomes" id="UP000198406"/>
    </source>
</evidence>
<dbReference type="SUPFAM" id="SSF52317">
    <property type="entry name" value="Class I glutamine amidotransferase-like"/>
    <property type="match status" value="1"/>
</dbReference>
<proteinExistence type="inferred from homology"/>
<evidence type="ECO:0000256" key="1">
    <source>
        <dbReference type="ARBA" id="ARBA00004920"/>
    </source>
</evidence>
<evidence type="ECO:0000256" key="2">
    <source>
        <dbReference type="ARBA" id="ARBA00008608"/>
    </source>
</evidence>
<keyword evidence="10" id="KW-0315">Glutamine amidotransferase</keyword>
<evidence type="ECO:0000256" key="11">
    <source>
        <dbReference type="ARBA" id="ARBA00029823"/>
    </source>
</evidence>
<keyword evidence="8" id="KW-0067">ATP-binding</keyword>
<dbReference type="UniPathway" id="UPA00074">
    <property type="reaction ID" value="UER00128"/>
</dbReference>
<keyword evidence="9" id="KW-0460">Magnesium</keyword>
<dbReference type="EC" id="6.3.5.3" evidence="3"/>
<dbReference type="Pfam" id="PF02769">
    <property type="entry name" value="AIRS_C"/>
    <property type="match status" value="2"/>
</dbReference>
<dbReference type="SUPFAM" id="SSF82697">
    <property type="entry name" value="PurS-like"/>
    <property type="match status" value="1"/>
</dbReference>
<protein>
    <recommendedName>
        <fullName evidence="3">phosphoribosylformylglycinamidine synthase</fullName>
        <ecNumber evidence="3">6.3.5.3</ecNumber>
    </recommendedName>
    <alternativeName>
        <fullName evidence="12">Formylglycinamide ribonucleotide amidotransferase</fullName>
    </alternativeName>
    <alternativeName>
        <fullName evidence="11">Formylglycinamide ribotide amidotransferase</fullName>
    </alternativeName>
</protein>
<dbReference type="Gene3D" id="3.40.50.880">
    <property type="match status" value="1"/>
</dbReference>
<dbReference type="InterPro" id="IPR036921">
    <property type="entry name" value="PurM-like_N_sf"/>
</dbReference>
<dbReference type="CDD" id="cd01740">
    <property type="entry name" value="GATase1_FGAR_AT"/>
    <property type="match status" value="1"/>
</dbReference>
<comment type="catalytic activity">
    <reaction evidence="13">
        <text>N(2)-formyl-N(1)-(5-phospho-beta-D-ribosyl)glycinamide + L-glutamine + ATP + H2O = 2-formamido-N(1)-(5-O-phospho-beta-D-ribosyl)acetamidine + L-glutamate + ADP + phosphate + H(+)</text>
        <dbReference type="Rhea" id="RHEA:17129"/>
        <dbReference type="ChEBI" id="CHEBI:15377"/>
        <dbReference type="ChEBI" id="CHEBI:15378"/>
        <dbReference type="ChEBI" id="CHEBI:29985"/>
        <dbReference type="ChEBI" id="CHEBI:30616"/>
        <dbReference type="ChEBI" id="CHEBI:43474"/>
        <dbReference type="ChEBI" id="CHEBI:58359"/>
        <dbReference type="ChEBI" id="CHEBI:147286"/>
        <dbReference type="ChEBI" id="CHEBI:147287"/>
        <dbReference type="ChEBI" id="CHEBI:456216"/>
        <dbReference type="EC" id="6.3.5.3"/>
    </reaction>
</comment>
<evidence type="ECO:0000259" key="14">
    <source>
        <dbReference type="Pfam" id="PF02769"/>
    </source>
</evidence>
<dbReference type="GO" id="GO:0006189">
    <property type="term" value="P:'de novo' IMP biosynthetic process"/>
    <property type="evidence" value="ECO:0007669"/>
    <property type="project" value="UniProtKB-UniPathway"/>
</dbReference>
<feature type="domain" description="FGAR-AT PurM N-terminal-like" evidence="17">
    <location>
        <begin position="672"/>
        <end position="824"/>
    </location>
</feature>
<dbReference type="EMBL" id="BDSP01000124">
    <property type="protein sequence ID" value="GAX18106.1"/>
    <property type="molecule type" value="Genomic_DNA"/>
</dbReference>
<dbReference type="InParanoid" id="A0A1Z5JW35"/>
<dbReference type="SUPFAM" id="SSF56042">
    <property type="entry name" value="PurM C-terminal domain-like"/>
    <property type="match status" value="2"/>
</dbReference>
<organism evidence="18 19">
    <name type="scientific">Fistulifera solaris</name>
    <name type="common">Oleaginous diatom</name>
    <dbReference type="NCBI Taxonomy" id="1519565"/>
    <lineage>
        <taxon>Eukaryota</taxon>
        <taxon>Sar</taxon>
        <taxon>Stramenopiles</taxon>
        <taxon>Ochrophyta</taxon>
        <taxon>Bacillariophyta</taxon>
        <taxon>Bacillariophyceae</taxon>
        <taxon>Bacillariophycidae</taxon>
        <taxon>Naviculales</taxon>
        <taxon>Naviculaceae</taxon>
        <taxon>Fistulifera</taxon>
    </lineage>
</organism>
<dbReference type="InterPro" id="IPR029062">
    <property type="entry name" value="Class_I_gatase-like"/>
</dbReference>
<evidence type="ECO:0000259" key="16">
    <source>
        <dbReference type="Pfam" id="PF18076"/>
    </source>
</evidence>
<evidence type="ECO:0000256" key="7">
    <source>
        <dbReference type="ARBA" id="ARBA00022755"/>
    </source>
</evidence>
<dbReference type="GO" id="GO:0004642">
    <property type="term" value="F:phosphoribosylformylglycinamidine synthase activity"/>
    <property type="evidence" value="ECO:0007669"/>
    <property type="project" value="UniProtKB-EC"/>
</dbReference>
<feature type="domain" description="Phosphoribosylformylglycinamidine synthase linker" evidence="15">
    <location>
        <begin position="194"/>
        <end position="243"/>
    </location>
</feature>
<evidence type="ECO:0000256" key="4">
    <source>
        <dbReference type="ARBA" id="ARBA00022598"/>
    </source>
</evidence>
<gene>
    <name evidence="18" type="ORF">FisN_25Hh084</name>
</gene>
<sequence>MYCKEENMEKITHYYRKTEASHSLLPSVKEELKDLGLEDDLAKIINIETESCFNVQASADLSSLQKERLEWLLAETFEKDNLRLETSYFDLVPQSGAWVVEFGPRMTFTSAFSSNATSICNKCDLPIDRLELSRRYRFVLTQPLTVQALTVMKSLLHDRMTEQEYPTPLQTFDSGATAAPVRTIPIMKEGRAALERINQEMGLGFDDFDLDYYTNLFKEKLGRDPTDVECFDMGQSNSEHSRHWFFGGKMIIDGEEKTETLFEMVKATLPKGVPNNSIIAFHDNSSAIRGYECDSLRPSSVEKAGPVHVGKQLLHPILTAETHNFPSGVAPFPGAETGTGGRLRDVMATGRGAYTVAGISSYCVGNLNIPGYELPWEDKSFIYPNNLASPLNIMIHASNGASDYGNKYGEPVIHGFARSFGQRLPNGERFEWVKPIMFSAGAGQMDGGHAVKGEPEPGMLVVKVGGPAYRIGIGGGAASSRVQSSENAELDFDAVQRGDAEMANRLNRLMRACCDLGDRNPIVSVHDQGAGGNGNVLKEIVEPAGAKYDIRKVYLGDNTLSVLEIWGAEYQENNALLIRPADRELFEKIAERENCPIRILGTVTGDGKVVVEDSKDGSLAVDLPLELVLGKMPQKTFVDDHVDTTLQPLVLPEDLTVANALDRVLRLLSVGSKRFLVHKVDRSVTGLCAQQQCVGPLQLPLSNVGVTAHSHFGITGTAVACGEQPIKGLVDSKAMARMVVAEAMTNIMWAKMSNIEDIKASGNWMYAAKLPGEGAKMYDACGALKESLLALGVGIDGGKDSLSMAAKCGEEVVKAPGELTLTCYVTCPDITKTITPDLKCPAEGSRLLFIDLGNGKARLGGSSLAHVYGQIGNESPDVEDFALLKRAIIVSQDLIDKRLILAGHDRSDGGIIVTLVEMAFAGNCAIDVKLSKCGKNDFEILFNEEAGIVIEVAENNVKSVIEAYTSASVPIADVGAVSAGDSIKIAVDSTTLIDDKMTALRDVWEATSFHLEKRQRNPACVLQEEEGLKLRQAPHWKLTYQPVKTDDAIMKSAAKHKVAIIRQEGSNGDREMLSAFLAAGFEAWDVTVSDLIAGNITLDIFRGIVFVGGFSFADVLDSGKGWAGVIKFNDNVLSQFEEFRKRKGTFSLGVCNGCQLMAVLGWIPSTAGLPQEKQPRLLHNDSGKFESRFSSVQIQESPAIMFKGMEGSSLGIWVAHGEGRFHFPDPSVKDMVTENKLIPLRYVNDTNEVTEAYPFNPNGSPDGIAALCSEDGRHLALMPHPERVFTPWQWPWMPSEWKDYEAGPWLQMFQNARIFCDESKRKMEE</sequence>
<dbReference type="FunFam" id="1.10.8.750:FF:000001">
    <property type="entry name" value="Putative phosphoribosylformylglycinamidine synthase"/>
    <property type="match status" value="1"/>
</dbReference>
<dbReference type="HAMAP" id="MF_00419">
    <property type="entry name" value="PurL_1"/>
    <property type="match status" value="1"/>
</dbReference>
<evidence type="ECO:0000256" key="8">
    <source>
        <dbReference type="ARBA" id="ARBA00022840"/>
    </source>
</evidence>
<evidence type="ECO:0000256" key="5">
    <source>
        <dbReference type="ARBA" id="ARBA00022723"/>
    </source>
</evidence>
<evidence type="ECO:0000259" key="15">
    <source>
        <dbReference type="Pfam" id="PF18072"/>
    </source>
</evidence>
<dbReference type="InterPro" id="IPR010073">
    <property type="entry name" value="PurL_large"/>
</dbReference>
<feature type="domain" description="PurM-like C-terminal" evidence="14">
    <location>
        <begin position="456"/>
        <end position="612"/>
    </location>
</feature>
<dbReference type="InterPro" id="IPR036604">
    <property type="entry name" value="PurS-like_sf"/>
</dbReference>
<dbReference type="Pfam" id="PF18072">
    <property type="entry name" value="FGAR-AT_linker"/>
    <property type="match status" value="1"/>
</dbReference>
<dbReference type="FunFam" id="3.30.1330.10:FF:000009">
    <property type="entry name" value="Probable phosphoribosylformylglycinamidine synthase"/>
    <property type="match status" value="1"/>
</dbReference>
<keyword evidence="6" id="KW-0547">Nucleotide-binding</keyword>
<comment type="pathway">
    <text evidence="1">Purine metabolism; IMP biosynthesis via de novo pathway; 5-amino-1-(5-phospho-D-ribosyl)imidazole from N(2)-formyl-N(1)-(5-phospho-D-ribosyl)glycinamide: step 1/2.</text>
</comment>
<dbReference type="NCBIfam" id="NF003672">
    <property type="entry name" value="PRK05297.1"/>
    <property type="match status" value="1"/>
</dbReference>
<accession>A0A1Z5JW35</accession>
<dbReference type="OrthoDB" id="6666987at2759"/>
<comment type="caution">
    <text evidence="18">The sequence shown here is derived from an EMBL/GenBank/DDBJ whole genome shotgun (WGS) entry which is preliminary data.</text>
</comment>
<dbReference type="Gene3D" id="3.90.650.10">
    <property type="entry name" value="PurM-like C-terminal domain"/>
    <property type="match status" value="2"/>
</dbReference>
<dbReference type="CDD" id="cd02203">
    <property type="entry name" value="PurL_repeat1"/>
    <property type="match status" value="1"/>
</dbReference>